<dbReference type="EMBL" id="CP124755">
    <property type="protein sequence ID" value="WGZ91864.1"/>
    <property type="molecule type" value="Genomic_DNA"/>
</dbReference>
<protein>
    <submittedName>
        <fullName evidence="1">Uncharacterized protein</fullName>
    </submittedName>
</protein>
<dbReference type="KEGG" id="tdu:QJT80_05135"/>
<evidence type="ECO:0000313" key="1">
    <source>
        <dbReference type="EMBL" id="WGZ91864.1"/>
    </source>
</evidence>
<accession>A0AA95HB99</accession>
<gene>
    <name evidence="1" type="ORF">QJT80_05135</name>
</gene>
<name>A0AA95HB99_9GAMM</name>
<dbReference type="AlphaFoldDB" id="A0AA95HB99"/>
<proteinExistence type="predicted"/>
<reference evidence="1" key="2">
    <citation type="submission" date="2023-04" db="EMBL/GenBank/DDBJ databases">
        <authorList>
            <person name="Beletskiy A.V."/>
            <person name="Mardanov A.V."/>
            <person name="Ravin N.V."/>
        </authorList>
    </citation>
    <scope>NUCLEOTIDE SEQUENCE</scope>
    <source>
        <strain evidence="1">GKL-01</strain>
    </source>
</reference>
<reference evidence="1" key="1">
    <citation type="journal article" date="2023" name="Int. J. Mol. Sci.">
        <title>Metagenomics Revealed a New Genus 'Candidatus Thiocaldithrix dubininis' gen. nov., sp. nov. and a New Species 'Candidatus Thiothrix putei' sp. nov. in the Family Thiotrichaceae, Some Members of Which Have Traits of Both Na+- and H+-Motive Energetics.</title>
        <authorList>
            <person name="Ravin N.V."/>
            <person name="Muntyan M.S."/>
            <person name="Smolyakov D.D."/>
            <person name="Rudenko T.S."/>
            <person name="Beletsky A.V."/>
            <person name="Mardanov A.V."/>
            <person name="Grabovich M.Y."/>
        </authorList>
    </citation>
    <scope>NUCLEOTIDE SEQUENCE</scope>
    <source>
        <strain evidence="1">GKL-01</strain>
    </source>
</reference>
<organism evidence="1">
    <name type="scientific">Candidatus Thiocaldithrix dubininis</name>
    <dbReference type="NCBI Taxonomy" id="3080823"/>
    <lineage>
        <taxon>Bacteria</taxon>
        <taxon>Pseudomonadati</taxon>
        <taxon>Pseudomonadota</taxon>
        <taxon>Gammaproteobacteria</taxon>
        <taxon>Thiotrichales</taxon>
        <taxon>Thiotrichaceae</taxon>
        <taxon>Candidatus Thiocaldithrix</taxon>
    </lineage>
</organism>
<dbReference type="Proteomes" id="UP001300672">
    <property type="component" value="Chromosome"/>
</dbReference>
<sequence length="307" mass="36453">MDSAKNSIQKLYNIISSSSYKTFNLEKINIIYILTSKFTIYVALLLKDYLESKNINVIIIYKKPKFGFKRHPHIVICAQIFPGLPDFYIAYQMEQGISNRWFTPEYINKLKAAYQIFDYSLVNISFLKSIGFESEKLNFIPIDKLLSFHKNHQIVKKYDILFYGDTSNERRQAFLKKINNHFKVKACCNLFESAMWNTIQQSKLVLNIHYYENALLETTRLFESLSLDSLIISEKSIDQSYYLDLENIIDFTEIGNIDQMISKIYFYLSDEKNLKNSLMEKQNLLIKKENLFQKNLEFFFMRECRIK</sequence>